<dbReference type="PANTHER" id="PTHR13822">
    <property type="entry name" value="ATP SYNTHASE DELTA/EPSILON CHAIN"/>
    <property type="match status" value="1"/>
</dbReference>
<dbReference type="EMBL" id="LAIU01000009">
    <property type="protein sequence ID" value="KKB24510.1"/>
    <property type="molecule type" value="Genomic_DNA"/>
</dbReference>
<gene>
    <name evidence="14" type="primary">atpC</name>
    <name evidence="19" type="ORF">VV61_11425</name>
</gene>
<evidence type="ECO:0000256" key="2">
    <source>
        <dbReference type="ARBA" id="ARBA00004202"/>
    </source>
</evidence>
<dbReference type="AlphaFoldDB" id="A0AAJ0NGE0"/>
<dbReference type="PANTHER" id="PTHR13822:SF10">
    <property type="entry name" value="ATP SYNTHASE EPSILON CHAIN, CHLOROPLASTIC"/>
    <property type="match status" value="1"/>
</dbReference>
<keyword evidence="11 14" id="KW-0066">ATP synthesis</keyword>
<dbReference type="GO" id="GO:0045259">
    <property type="term" value="C:proton-transporting ATP synthase complex"/>
    <property type="evidence" value="ECO:0007669"/>
    <property type="project" value="UniProtKB-KW"/>
</dbReference>
<dbReference type="Gene3D" id="1.20.5.440">
    <property type="entry name" value="ATP synthase delta/epsilon subunit, C-terminal domain"/>
    <property type="match status" value="1"/>
</dbReference>
<evidence type="ECO:0000256" key="16">
    <source>
        <dbReference type="SAM" id="MobiDB-lite"/>
    </source>
</evidence>
<evidence type="ECO:0000256" key="6">
    <source>
        <dbReference type="ARBA" id="ARBA00022475"/>
    </source>
</evidence>
<comment type="similarity">
    <text evidence="3 14 15">Belongs to the ATPase epsilon chain family.</text>
</comment>
<reference evidence="19 20" key="1">
    <citation type="submission" date="2015-03" db="EMBL/GenBank/DDBJ databases">
        <title>Draft Genome Sequence of S. carnosus subsp. utilis LTH 7013, Isolated from South Tirolean Ham.</title>
        <authorList>
            <person name="Mueller A."/>
            <person name="Huptas C."/>
            <person name="Wenning M."/>
            <person name="Weiss A."/>
            <person name="Schmidt H."/>
        </authorList>
    </citation>
    <scope>NUCLEOTIDE SEQUENCE [LARGE SCALE GENOMIC DNA]</scope>
    <source>
        <strain evidence="19 20">LTH7013</strain>
    </source>
</reference>
<evidence type="ECO:0000256" key="15">
    <source>
        <dbReference type="RuleBase" id="RU003656"/>
    </source>
</evidence>
<dbReference type="CDD" id="cd12152">
    <property type="entry name" value="F1-ATPase_delta"/>
    <property type="match status" value="1"/>
</dbReference>
<feature type="domain" description="ATP synthase F1 complex delta/epsilon subunit N-terminal" evidence="18">
    <location>
        <begin position="4"/>
        <end position="83"/>
    </location>
</feature>
<dbReference type="Pfam" id="PF00401">
    <property type="entry name" value="ATP-synt_DE"/>
    <property type="match status" value="1"/>
</dbReference>
<dbReference type="InterPro" id="IPR036794">
    <property type="entry name" value="ATP_F1_dsu/esu_C_sf"/>
</dbReference>
<evidence type="ECO:0000259" key="17">
    <source>
        <dbReference type="Pfam" id="PF00401"/>
    </source>
</evidence>
<evidence type="ECO:0000256" key="14">
    <source>
        <dbReference type="HAMAP-Rule" id="MF_00530"/>
    </source>
</evidence>
<evidence type="ECO:0000256" key="1">
    <source>
        <dbReference type="ARBA" id="ARBA00003543"/>
    </source>
</evidence>
<dbReference type="HAMAP" id="MF_00530">
    <property type="entry name" value="ATP_synth_epsil_bac"/>
    <property type="match status" value="1"/>
</dbReference>
<dbReference type="Proteomes" id="UP000033530">
    <property type="component" value="Unassembled WGS sequence"/>
</dbReference>
<proteinExistence type="inferred from homology"/>
<feature type="compositionally biased region" description="Basic and acidic residues" evidence="16">
    <location>
        <begin position="90"/>
        <end position="103"/>
    </location>
</feature>
<evidence type="ECO:0000256" key="5">
    <source>
        <dbReference type="ARBA" id="ARBA00022448"/>
    </source>
</evidence>
<protein>
    <recommendedName>
        <fullName evidence="4 14">ATP synthase epsilon chain</fullName>
    </recommendedName>
    <alternativeName>
        <fullName evidence="13 14">ATP synthase F1 sector epsilon subunit</fullName>
    </alternativeName>
    <alternativeName>
        <fullName evidence="12 14">F-ATPase epsilon subunit</fullName>
    </alternativeName>
</protein>
<keyword evidence="6 14" id="KW-1003">Cell membrane</keyword>
<dbReference type="GO" id="GO:0005886">
    <property type="term" value="C:plasma membrane"/>
    <property type="evidence" value="ECO:0007669"/>
    <property type="project" value="UniProtKB-SubCell"/>
</dbReference>
<accession>A0AAJ0NGE0</accession>
<evidence type="ECO:0000256" key="12">
    <source>
        <dbReference type="ARBA" id="ARBA00030215"/>
    </source>
</evidence>
<name>A0AAJ0NGE0_STACA</name>
<evidence type="ECO:0000256" key="13">
    <source>
        <dbReference type="ARBA" id="ARBA00031795"/>
    </source>
</evidence>
<dbReference type="Pfam" id="PF02823">
    <property type="entry name" value="ATP-synt_DE_N"/>
    <property type="match status" value="1"/>
</dbReference>
<dbReference type="SUPFAM" id="SSF46604">
    <property type="entry name" value="Epsilon subunit of F1F0-ATP synthase C-terminal domain"/>
    <property type="match status" value="1"/>
</dbReference>
<feature type="region of interest" description="Disordered" evidence="16">
    <location>
        <begin position="90"/>
        <end position="115"/>
    </location>
</feature>
<evidence type="ECO:0000259" key="18">
    <source>
        <dbReference type="Pfam" id="PF02823"/>
    </source>
</evidence>
<dbReference type="InterPro" id="IPR020547">
    <property type="entry name" value="ATP_synth_F1_esu_C"/>
</dbReference>
<evidence type="ECO:0000256" key="3">
    <source>
        <dbReference type="ARBA" id="ARBA00005712"/>
    </source>
</evidence>
<comment type="subunit">
    <text evidence="14 15">F-type ATPases have 2 components, CF(1) - the catalytic core - and CF(0) - the membrane proton channel. CF(1) has five subunits: alpha(3), beta(3), gamma(1), delta(1), epsilon(1). CF(0) has three main subunits: a, b and c.</text>
</comment>
<dbReference type="RefSeq" id="WP_046100510.1">
    <property type="nucleotide sequence ID" value="NZ_BKAP01000008.1"/>
</dbReference>
<dbReference type="InterPro" id="IPR020546">
    <property type="entry name" value="ATP_synth_F1_dsu/esu_N"/>
</dbReference>
<dbReference type="Gene3D" id="2.60.15.10">
    <property type="entry name" value="F0F1 ATP synthase delta/epsilon subunit, N-terminal"/>
    <property type="match status" value="1"/>
</dbReference>
<dbReference type="InterPro" id="IPR036771">
    <property type="entry name" value="ATPsynth_dsu/esu_N"/>
</dbReference>
<keyword evidence="9 14" id="KW-0472">Membrane</keyword>
<dbReference type="GO" id="GO:0005524">
    <property type="term" value="F:ATP binding"/>
    <property type="evidence" value="ECO:0007669"/>
    <property type="project" value="UniProtKB-UniRule"/>
</dbReference>
<comment type="subcellular location">
    <subcellularLocation>
        <location evidence="2 14">Cell membrane</location>
        <topology evidence="2 14">Peripheral membrane protein</topology>
    </subcellularLocation>
</comment>
<dbReference type="FunFam" id="1.20.5.440:FF:000001">
    <property type="entry name" value="ATP synthase epsilon chain"/>
    <property type="match status" value="1"/>
</dbReference>
<sequence length="135" mass="15063">MNTMNVNIVTPNGSVYNQDNVEITVLQTVGGDMGVMYGHIPTVTAIHTGYVKVHYTDGIDYIAVSDGFVEIRQEETSIIVQTAEKAEDIDVRRAESAKERAESHLNNNDEDTDINRAKRALERAENRLKVSDLLK</sequence>
<organism evidence="19 20">
    <name type="scientific">Staphylococcus carnosus</name>
    <dbReference type="NCBI Taxonomy" id="1281"/>
    <lineage>
        <taxon>Bacteria</taxon>
        <taxon>Bacillati</taxon>
        <taxon>Bacillota</taxon>
        <taxon>Bacilli</taxon>
        <taxon>Bacillales</taxon>
        <taxon>Staphylococcaceae</taxon>
        <taxon>Staphylococcus</taxon>
    </lineage>
</organism>
<evidence type="ECO:0000256" key="11">
    <source>
        <dbReference type="ARBA" id="ARBA00023310"/>
    </source>
</evidence>
<dbReference type="SUPFAM" id="SSF51344">
    <property type="entry name" value="Epsilon subunit of F1F0-ATP synthase N-terminal domain"/>
    <property type="match status" value="1"/>
</dbReference>
<keyword evidence="5 14" id="KW-0813">Transport</keyword>
<evidence type="ECO:0000313" key="19">
    <source>
        <dbReference type="EMBL" id="KKB24510.1"/>
    </source>
</evidence>
<comment type="caution">
    <text evidence="19">The sequence shown here is derived from an EMBL/GenBank/DDBJ whole genome shotgun (WGS) entry which is preliminary data.</text>
</comment>
<keyword evidence="10 14" id="KW-0139">CF(1)</keyword>
<dbReference type="GO" id="GO:0046933">
    <property type="term" value="F:proton-transporting ATP synthase activity, rotational mechanism"/>
    <property type="evidence" value="ECO:0007669"/>
    <property type="project" value="UniProtKB-UniRule"/>
</dbReference>
<evidence type="ECO:0000256" key="7">
    <source>
        <dbReference type="ARBA" id="ARBA00022781"/>
    </source>
</evidence>
<evidence type="ECO:0000256" key="4">
    <source>
        <dbReference type="ARBA" id="ARBA00014480"/>
    </source>
</evidence>
<evidence type="ECO:0000256" key="10">
    <source>
        <dbReference type="ARBA" id="ARBA00023196"/>
    </source>
</evidence>
<dbReference type="NCBIfam" id="NF001846">
    <property type="entry name" value="PRK00571.1-3"/>
    <property type="match status" value="1"/>
</dbReference>
<keyword evidence="7 14" id="KW-0375">Hydrogen ion transport</keyword>
<evidence type="ECO:0000256" key="9">
    <source>
        <dbReference type="ARBA" id="ARBA00023136"/>
    </source>
</evidence>
<feature type="domain" description="ATP synthase epsilon subunit C-terminal" evidence="17">
    <location>
        <begin position="87"/>
        <end position="131"/>
    </location>
</feature>
<dbReference type="NCBIfam" id="TIGR01216">
    <property type="entry name" value="ATP_synt_epsi"/>
    <property type="match status" value="1"/>
</dbReference>
<evidence type="ECO:0000256" key="8">
    <source>
        <dbReference type="ARBA" id="ARBA00023065"/>
    </source>
</evidence>
<evidence type="ECO:0000313" key="20">
    <source>
        <dbReference type="Proteomes" id="UP000033530"/>
    </source>
</evidence>
<comment type="function">
    <text evidence="1 14">Produces ATP from ADP in the presence of a proton gradient across the membrane.</text>
</comment>
<keyword evidence="8 14" id="KW-0406">Ion transport</keyword>
<dbReference type="InterPro" id="IPR001469">
    <property type="entry name" value="ATP_synth_F1_dsu/esu"/>
</dbReference>